<dbReference type="OrthoDB" id="6416577at2759"/>
<name>A0A6H5HTJ2_9HEMI</name>
<proteinExistence type="predicted"/>
<reference evidence="3 4" key="1">
    <citation type="submission" date="2020-02" db="EMBL/GenBank/DDBJ databases">
        <authorList>
            <person name="Ferguson B K."/>
        </authorList>
    </citation>
    <scope>NUCLEOTIDE SEQUENCE [LARGE SCALE GENOMIC DNA]</scope>
</reference>
<dbReference type="PANTHER" id="PTHR43038">
    <property type="entry name" value="ATP-BINDING CASSETTE, SUB-FAMILY H, MEMBER 1"/>
    <property type="match status" value="1"/>
</dbReference>
<evidence type="ECO:0000313" key="3">
    <source>
        <dbReference type="EMBL" id="CAB0020995.1"/>
    </source>
</evidence>
<dbReference type="GO" id="GO:0005524">
    <property type="term" value="F:ATP binding"/>
    <property type="evidence" value="ECO:0007669"/>
    <property type="project" value="InterPro"/>
</dbReference>
<dbReference type="PANTHER" id="PTHR43038:SF3">
    <property type="entry name" value="ABC TRANSPORTER G FAMILY MEMBER 20 ISOFORM X1"/>
    <property type="match status" value="1"/>
</dbReference>
<organism evidence="3 4">
    <name type="scientific">Nesidiocoris tenuis</name>
    <dbReference type="NCBI Taxonomy" id="355587"/>
    <lineage>
        <taxon>Eukaryota</taxon>
        <taxon>Metazoa</taxon>
        <taxon>Ecdysozoa</taxon>
        <taxon>Arthropoda</taxon>
        <taxon>Hexapoda</taxon>
        <taxon>Insecta</taxon>
        <taxon>Pterygota</taxon>
        <taxon>Neoptera</taxon>
        <taxon>Paraneoptera</taxon>
        <taxon>Hemiptera</taxon>
        <taxon>Heteroptera</taxon>
        <taxon>Panheteroptera</taxon>
        <taxon>Cimicomorpha</taxon>
        <taxon>Miridae</taxon>
        <taxon>Dicyphina</taxon>
        <taxon>Nesidiocoris</taxon>
    </lineage>
</organism>
<dbReference type="AlphaFoldDB" id="A0A6H5HTJ2"/>
<evidence type="ECO:0000313" key="4">
    <source>
        <dbReference type="Proteomes" id="UP000479000"/>
    </source>
</evidence>
<dbReference type="InterPro" id="IPR027417">
    <property type="entry name" value="P-loop_NTPase"/>
</dbReference>
<dbReference type="PROSITE" id="PS00211">
    <property type="entry name" value="ABC_TRANSPORTER_1"/>
    <property type="match status" value="1"/>
</dbReference>
<feature type="region of interest" description="Disordered" evidence="1">
    <location>
        <begin position="139"/>
        <end position="206"/>
    </location>
</feature>
<dbReference type="InterPro" id="IPR017871">
    <property type="entry name" value="ABC_transporter-like_CS"/>
</dbReference>
<feature type="non-terminal residue" evidence="3">
    <location>
        <position position="1"/>
    </location>
</feature>
<keyword evidence="4" id="KW-1185">Reference proteome</keyword>
<dbReference type="PROSITE" id="PS50893">
    <property type="entry name" value="ABC_TRANSPORTER_2"/>
    <property type="match status" value="1"/>
</dbReference>
<evidence type="ECO:0000259" key="2">
    <source>
        <dbReference type="PROSITE" id="PS50893"/>
    </source>
</evidence>
<feature type="compositionally biased region" description="Polar residues" evidence="1">
    <location>
        <begin position="145"/>
        <end position="160"/>
    </location>
</feature>
<gene>
    <name evidence="3" type="ORF">NTEN_LOCUS24520</name>
</gene>
<protein>
    <recommendedName>
        <fullName evidence="2">ABC transporter domain-containing protein</fullName>
    </recommendedName>
</protein>
<dbReference type="EMBL" id="CADCXU010036174">
    <property type="protein sequence ID" value="CAB0020995.1"/>
    <property type="molecule type" value="Genomic_DNA"/>
</dbReference>
<feature type="non-terminal residue" evidence="3">
    <location>
        <position position="512"/>
    </location>
</feature>
<feature type="domain" description="ABC transporter" evidence="2">
    <location>
        <begin position="212"/>
        <end position="435"/>
    </location>
</feature>
<dbReference type="Gene3D" id="3.40.50.300">
    <property type="entry name" value="P-loop containing nucleotide triphosphate hydrolases"/>
    <property type="match status" value="1"/>
</dbReference>
<evidence type="ECO:0000256" key="1">
    <source>
        <dbReference type="SAM" id="MobiDB-lite"/>
    </source>
</evidence>
<dbReference type="SUPFAM" id="SSF52540">
    <property type="entry name" value="P-loop containing nucleoside triphosphate hydrolases"/>
    <property type="match status" value="1"/>
</dbReference>
<dbReference type="GO" id="GO:0016887">
    <property type="term" value="F:ATP hydrolysis activity"/>
    <property type="evidence" value="ECO:0007669"/>
    <property type="project" value="InterPro"/>
</dbReference>
<accession>A0A6H5HTJ2</accession>
<dbReference type="Proteomes" id="UP000479000">
    <property type="component" value="Unassembled WGS sequence"/>
</dbReference>
<sequence length="512" mass="57530">LLRLPDDNTDRIVRLCQLDRSVHCTYCNPNYHPVLPNEHRHVRFVLPVRESIYRRTVQHIIAIATPGRQWHRFWYGLASAGSPFRPVVVPLARACLLFGRSAPSPYGQRNLSIGFCVLGHSPVSLPVLFGRLWTGPRKGAPARESASSKNATPAQMPTDLQTDRPADADANPTSAKPDPYQFFNSSSRQSGLGRIEVRTVSPRPGSPSLQEVLQEYVLFSGTYQTQFTKAVGHVLLEPSVLAIPTLVNGSIVIVLKSRIGTELQKKLFLIHIYSESLPEQVSQLALYDRMTTEETLAYFGHIYDMSEDEIEKRSALLIDFLEIPSSPSGTVALSGGQKRRLSLAAALIHNPPLVVLDEPTVGVDPVLRKRLTLYTICVPLMSLICFNYGIGYDPRPFNMGVLNDEYPMGVGCQTWKPNDTCEFAGLSCRFLKKLEEKDVFAKPSTLLSKRKCWWRILKGMQPLSTDSFKFEWINRPNVYHAHGLWGRHNHGRAPIRCHRPKCCSRYFLAGRG</sequence>
<dbReference type="Pfam" id="PF00005">
    <property type="entry name" value="ABC_tran"/>
    <property type="match status" value="1"/>
</dbReference>
<dbReference type="InterPro" id="IPR003439">
    <property type="entry name" value="ABC_transporter-like_ATP-bd"/>
</dbReference>